<dbReference type="GO" id="GO:0001522">
    <property type="term" value="P:pseudouridine synthesis"/>
    <property type="evidence" value="ECO:0007669"/>
    <property type="project" value="InterPro"/>
</dbReference>
<evidence type="ECO:0000256" key="2">
    <source>
        <dbReference type="ARBA" id="ARBA00022517"/>
    </source>
</evidence>
<proteinExistence type="inferred from homology"/>
<protein>
    <submittedName>
        <fullName evidence="5">Nucleolar RNA-binding protein, Nop10p family</fullName>
    </submittedName>
</protein>
<evidence type="ECO:0000313" key="5">
    <source>
        <dbReference type="EMBL" id="AIE94818.1"/>
    </source>
</evidence>
<sequence>MMRTLIFQCGSCEVYTLSRHCPKCSKNTSNPLPPRFSPQDKYGKYRRMLGEK</sequence>
<organism evidence="5">
    <name type="scientific">uncultured marine group II/III euryarchaeote AD1000_53_H05</name>
    <dbReference type="NCBI Taxonomy" id="1457782"/>
    <lineage>
        <taxon>Archaea</taxon>
        <taxon>Methanobacteriati</taxon>
        <taxon>Methanobacteriota</taxon>
        <taxon>environmental samples</taxon>
    </lineage>
</organism>
<dbReference type="GO" id="GO:0006364">
    <property type="term" value="P:rRNA processing"/>
    <property type="evidence" value="ECO:0007669"/>
    <property type="project" value="UniProtKB-KW"/>
</dbReference>
<keyword evidence="2" id="KW-0690">Ribosome biogenesis</keyword>
<dbReference type="InterPro" id="IPR007264">
    <property type="entry name" value="H/ACA_rnp_Nop10"/>
</dbReference>
<dbReference type="GO" id="GO:1990904">
    <property type="term" value="C:ribonucleoprotein complex"/>
    <property type="evidence" value="ECO:0007669"/>
    <property type="project" value="UniProtKB-KW"/>
</dbReference>
<evidence type="ECO:0000256" key="1">
    <source>
        <dbReference type="ARBA" id="ARBA00009462"/>
    </source>
</evidence>
<dbReference type="GO" id="GO:0030515">
    <property type="term" value="F:snoRNA binding"/>
    <property type="evidence" value="ECO:0007669"/>
    <property type="project" value="InterPro"/>
</dbReference>
<dbReference type="SUPFAM" id="SSF144210">
    <property type="entry name" value="Nop10-like SnoRNP"/>
    <property type="match status" value="1"/>
</dbReference>
<dbReference type="NCBIfam" id="NF009623">
    <property type="entry name" value="PRK13130.1"/>
    <property type="match status" value="1"/>
</dbReference>
<reference evidence="5" key="1">
    <citation type="journal article" date="2014" name="Genome Biol. Evol.">
        <title>Pangenome evidence for extensive interdomain horizontal transfer affecting lineage core and shell genes in uncultured planktonic thaumarchaeota and euryarchaeota.</title>
        <authorList>
            <person name="Deschamps P."/>
            <person name="Zivanovic Y."/>
            <person name="Moreira D."/>
            <person name="Rodriguez-Valera F."/>
            <person name="Lopez-Garcia P."/>
        </authorList>
    </citation>
    <scope>NUCLEOTIDE SEQUENCE</scope>
</reference>
<keyword evidence="3" id="KW-0698">rRNA processing</keyword>
<keyword evidence="4" id="KW-0687">Ribonucleoprotein</keyword>
<dbReference type="InterPro" id="IPR036756">
    <property type="entry name" value="H/ACA_rnp_Nop10_sf"/>
</dbReference>
<dbReference type="AlphaFoldDB" id="A0A075FTX5"/>
<dbReference type="Gene3D" id="2.20.28.40">
    <property type="entry name" value="H/ACA ribonucleoprotein complex, subunit Nop10"/>
    <property type="match status" value="1"/>
</dbReference>
<accession>A0A075FTX5</accession>
<dbReference type="Pfam" id="PF04135">
    <property type="entry name" value="Nop10p"/>
    <property type="match status" value="1"/>
</dbReference>
<name>A0A075FTX5_9EURY</name>
<evidence type="ECO:0000256" key="3">
    <source>
        <dbReference type="ARBA" id="ARBA00022552"/>
    </source>
</evidence>
<comment type="similarity">
    <text evidence="1">Belongs to the NOP10 family.</text>
</comment>
<dbReference type="EMBL" id="KF900431">
    <property type="protein sequence ID" value="AIE94818.1"/>
    <property type="molecule type" value="Genomic_DNA"/>
</dbReference>
<evidence type="ECO:0000256" key="4">
    <source>
        <dbReference type="ARBA" id="ARBA00023274"/>
    </source>
</evidence>